<dbReference type="AlphaFoldDB" id="A0AAN6H652"/>
<protein>
    <recommendedName>
        <fullName evidence="7">Major facilitator superfamily (MFS) profile domain-containing protein</fullName>
    </recommendedName>
</protein>
<feature type="compositionally biased region" description="Basic and acidic residues" evidence="5">
    <location>
        <begin position="11"/>
        <end position="30"/>
    </location>
</feature>
<sequence length="604" mass="65910">MKHTPTNHSKPFHEGHLRTTDTPDLEKSESMQDESPIGAFKLGSSDNDSIRDDPIPEDQEKALSQAPSRPHHEPQPPTTAADWNGPDDPDNPLNWTMRKRALHIAPIAFLSFATTTGSSMITPATPEIARYFDVSRTASILSLSLFVLGLGLGPIIAAPISEKFGRGVVYKASGPVYMLFILGSGFSKSFGGLLVCRLLAGMSGGPVLAVGSGTIADMFPPRHRAIASGTYVMAPFLGPALGPVIGGFAAQYKGWRWTQWCTIFIALAAYLTILPMSETYKKVILQRRAKKLDIPPPPTPPMSALTQLKILVTITIARPLVMLATEPIVMFFSLYNAFTFSVLFAFFAAYPYTFESVYGFNTWQYGLTFLGIGLGVLLAVLTNIVIDRLIYTKKTAQALKEGRHMAAPEHRLYCAMVGSVGIPIGLFWFAWSARADVHWISPVLAGIPFAWGNLCVFMSAAMYLIDVYGSLNGASAMAANGLARYGLGAGKQCGDISDDSHEAMSTDTGFFPSVPALHFPDVPASGYRLGDKLIGFHQRGDGRHPLRLLRVWAEDSGQESLWHSEDVRELPVSYLAADADVIMRFCAKSATPNSTRVDWLRRAW</sequence>
<evidence type="ECO:0000256" key="2">
    <source>
        <dbReference type="ARBA" id="ARBA00022692"/>
    </source>
</evidence>
<dbReference type="InterPro" id="IPR011701">
    <property type="entry name" value="MFS"/>
</dbReference>
<evidence type="ECO:0000256" key="5">
    <source>
        <dbReference type="SAM" id="MobiDB-lite"/>
    </source>
</evidence>
<feature type="transmembrane region" description="Helical" evidence="6">
    <location>
        <begin position="231"/>
        <end position="251"/>
    </location>
</feature>
<dbReference type="InterPro" id="IPR020846">
    <property type="entry name" value="MFS_dom"/>
</dbReference>
<feature type="compositionally biased region" description="Basic and acidic residues" evidence="5">
    <location>
        <begin position="48"/>
        <end position="61"/>
    </location>
</feature>
<feature type="region of interest" description="Disordered" evidence="5">
    <location>
        <begin position="1"/>
        <end position="92"/>
    </location>
</feature>
<comment type="subcellular location">
    <subcellularLocation>
        <location evidence="1">Membrane</location>
        <topology evidence="1">Multi-pass membrane protein</topology>
    </subcellularLocation>
</comment>
<dbReference type="Gene3D" id="1.20.1250.20">
    <property type="entry name" value="MFS general substrate transporter like domains"/>
    <property type="match status" value="1"/>
</dbReference>
<dbReference type="PANTHER" id="PTHR23502:SF182">
    <property type="entry name" value="POLYAMINE TRANSPORTER, PUTATIVE-RELATED"/>
    <property type="match status" value="1"/>
</dbReference>
<evidence type="ECO:0000256" key="3">
    <source>
        <dbReference type="ARBA" id="ARBA00022989"/>
    </source>
</evidence>
<dbReference type="InterPro" id="IPR036259">
    <property type="entry name" value="MFS_trans_sf"/>
</dbReference>
<keyword evidence="2 6" id="KW-0812">Transmembrane</keyword>
<organism evidence="8 9">
    <name type="scientific">Friedmanniomyces endolithicus</name>
    <dbReference type="NCBI Taxonomy" id="329885"/>
    <lineage>
        <taxon>Eukaryota</taxon>
        <taxon>Fungi</taxon>
        <taxon>Dikarya</taxon>
        <taxon>Ascomycota</taxon>
        <taxon>Pezizomycotina</taxon>
        <taxon>Dothideomycetes</taxon>
        <taxon>Dothideomycetidae</taxon>
        <taxon>Mycosphaerellales</taxon>
        <taxon>Teratosphaeriaceae</taxon>
        <taxon>Friedmanniomyces</taxon>
    </lineage>
</organism>
<evidence type="ECO:0000256" key="4">
    <source>
        <dbReference type="ARBA" id="ARBA00023136"/>
    </source>
</evidence>
<feature type="transmembrane region" description="Helical" evidence="6">
    <location>
        <begin position="101"/>
        <end position="121"/>
    </location>
</feature>
<feature type="transmembrane region" description="Helical" evidence="6">
    <location>
        <begin position="328"/>
        <end position="349"/>
    </location>
</feature>
<evidence type="ECO:0000256" key="6">
    <source>
        <dbReference type="SAM" id="Phobius"/>
    </source>
</evidence>
<gene>
    <name evidence="8" type="ORF">LTR91_021782</name>
</gene>
<feature type="transmembrane region" description="Helical" evidence="6">
    <location>
        <begin position="443"/>
        <end position="465"/>
    </location>
</feature>
<dbReference type="GO" id="GO:0000297">
    <property type="term" value="F:spermine transmembrane transporter activity"/>
    <property type="evidence" value="ECO:0007669"/>
    <property type="project" value="TreeGrafter"/>
</dbReference>
<keyword evidence="4 6" id="KW-0472">Membrane</keyword>
<feature type="domain" description="Major facilitator superfamily (MFS) profile" evidence="7">
    <location>
        <begin position="103"/>
        <end position="604"/>
    </location>
</feature>
<dbReference type="SUPFAM" id="SSF103473">
    <property type="entry name" value="MFS general substrate transporter"/>
    <property type="match status" value="1"/>
</dbReference>
<comment type="caution">
    <text evidence="8">The sequence shown here is derived from an EMBL/GenBank/DDBJ whole genome shotgun (WGS) entry which is preliminary data.</text>
</comment>
<dbReference type="GO" id="GO:0005886">
    <property type="term" value="C:plasma membrane"/>
    <property type="evidence" value="ECO:0007669"/>
    <property type="project" value="TreeGrafter"/>
</dbReference>
<proteinExistence type="predicted"/>
<dbReference type="GO" id="GO:0015606">
    <property type="term" value="F:spermidine transmembrane transporter activity"/>
    <property type="evidence" value="ECO:0007669"/>
    <property type="project" value="TreeGrafter"/>
</dbReference>
<evidence type="ECO:0000313" key="8">
    <source>
        <dbReference type="EMBL" id="KAK0957585.1"/>
    </source>
</evidence>
<feature type="transmembrane region" description="Helical" evidence="6">
    <location>
        <begin position="369"/>
        <end position="391"/>
    </location>
</feature>
<dbReference type="PANTHER" id="PTHR23502">
    <property type="entry name" value="MAJOR FACILITATOR SUPERFAMILY"/>
    <property type="match status" value="1"/>
</dbReference>
<name>A0AAN6H652_9PEZI</name>
<feature type="transmembrane region" description="Helical" evidence="6">
    <location>
        <begin position="168"/>
        <end position="186"/>
    </location>
</feature>
<feature type="transmembrane region" description="Helical" evidence="6">
    <location>
        <begin position="412"/>
        <end position="431"/>
    </location>
</feature>
<evidence type="ECO:0000259" key="7">
    <source>
        <dbReference type="PROSITE" id="PS50850"/>
    </source>
</evidence>
<feature type="transmembrane region" description="Helical" evidence="6">
    <location>
        <begin position="198"/>
        <end position="219"/>
    </location>
</feature>
<dbReference type="PROSITE" id="PS50850">
    <property type="entry name" value="MFS"/>
    <property type="match status" value="1"/>
</dbReference>
<keyword evidence="9" id="KW-1185">Reference proteome</keyword>
<evidence type="ECO:0000313" key="9">
    <source>
        <dbReference type="Proteomes" id="UP001175353"/>
    </source>
</evidence>
<feature type="transmembrane region" description="Helical" evidence="6">
    <location>
        <begin position="141"/>
        <end position="161"/>
    </location>
</feature>
<dbReference type="EMBL" id="JAUJLE010000401">
    <property type="protein sequence ID" value="KAK0957585.1"/>
    <property type="molecule type" value="Genomic_DNA"/>
</dbReference>
<dbReference type="Proteomes" id="UP001175353">
    <property type="component" value="Unassembled WGS sequence"/>
</dbReference>
<evidence type="ECO:0000256" key="1">
    <source>
        <dbReference type="ARBA" id="ARBA00004141"/>
    </source>
</evidence>
<feature type="transmembrane region" description="Helical" evidence="6">
    <location>
        <begin position="257"/>
        <end position="277"/>
    </location>
</feature>
<dbReference type="CDD" id="cd17323">
    <property type="entry name" value="MFS_Tpo1_MDR_like"/>
    <property type="match status" value="1"/>
</dbReference>
<accession>A0AAN6H652</accession>
<reference evidence="8" key="1">
    <citation type="submission" date="2023-06" db="EMBL/GenBank/DDBJ databases">
        <title>Black Yeasts Isolated from many extreme environments.</title>
        <authorList>
            <person name="Coleine C."/>
            <person name="Stajich J.E."/>
            <person name="Selbmann L."/>
        </authorList>
    </citation>
    <scope>NUCLEOTIDE SEQUENCE</scope>
    <source>
        <strain evidence="8">CCFEE 5200</strain>
    </source>
</reference>
<dbReference type="Pfam" id="PF07690">
    <property type="entry name" value="MFS_1"/>
    <property type="match status" value="1"/>
</dbReference>
<keyword evidence="3 6" id="KW-1133">Transmembrane helix</keyword>